<protein>
    <submittedName>
        <fullName evidence="1">Uncharacterized protein</fullName>
    </submittedName>
</protein>
<proteinExistence type="predicted"/>
<reference evidence="1 2" key="1">
    <citation type="submission" date="2015-06" db="EMBL/GenBank/DDBJ databases">
        <title>Genome sequence of Mycobacterium conceptionense strain MLE.</title>
        <authorList>
            <person name="Greninger A.L."/>
            <person name="Cunningham G."/>
            <person name="Chiu C.Y."/>
            <person name="Miller S."/>
        </authorList>
    </citation>
    <scope>NUCLEOTIDE SEQUENCE [LARGE SCALE GENOMIC DNA]</scope>
    <source>
        <strain evidence="1 2">MLE</strain>
    </source>
</reference>
<sequence>MTSILHQAETEVPEGFFDEIASRLETESAEEIADVVIDTCISRGILHPDLEEEPDDDLRAEEMREVFDLLVAVTAAVADGTIVPRLIRQVDVMDQHLDVAWERFTEAATDPEAAAAVSHMLNGDPEGH</sequence>
<dbReference type="AlphaFoldDB" id="A0A0J8U9I5"/>
<gene>
    <name evidence="1" type="ORF">ACT17_15375</name>
</gene>
<evidence type="ECO:0000313" key="2">
    <source>
        <dbReference type="Proteomes" id="UP000037594"/>
    </source>
</evidence>
<dbReference type="EMBL" id="LFOD01000012">
    <property type="protein sequence ID" value="KMV17652.1"/>
    <property type="molecule type" value="Genomic_DNA"/>
</dbReference>
<accession>A0A0J8U9I5</accession>
<dbReference type="PATRIC" id="fig|451644.5.peg.3187"/>
<dbReference type="OrthoDB" id="9928498at2"/>
<evidence type="ECO:0000313" key="1">
    <source>
        <dbReference type="EMBL" id="KMV17652.1"/>
    </source>
</evidence>
<dbReference type="Proteomes" id="UP000037594">
    <property type="component" value="Unassembled WGS sequence"/>
</dbReference>
<comment type="caution">
    <text evidence="1">The sequence shown here is derived from an EMBL/GenBank/DDBJ whole genome shotgun (WGS) entry which is preliminary data.</text>
</comment>
<name>A0A0J8U9I5_9MYCO</name>
<organism evidence="1 2">
    <name type="scientific">Mycolicibacterium conceptionense</name>
    <dbReference type="NCBI Taxonomy" id="451644"/>
    <lineage>
        <taxon>Bacteria</taxon>
        <taxon>Bacillati</taxon>
        <taxon>Actinomycetota</taxon>
        <taxon>Actinomycetes</taxon>
        <taxon>Mycobacteriales</taxon>
        <taxon>Mycobacteriaceae</taxon>
        <taxon>Mycolicibacterium</taxon>
    </lineage>
</organism>
<dbReference type="RefSeq" id="WP_048896005.1">
    <property type="nucleotide sequence ID" value="NZ_LFOD01000012.1"/>
</dbReference>